<dbReference type="PROSITE" id="PS51257">
    <property type="entry name" value="PROKAR_LIPOPROTEIN"/>
    <property type="match status" value="1"/>
</dbReference>
<accession>A0ABQ6HEX3</accession>
<evidence type="ECO:0008006" key="4">
    <source>
        <dbReference type="Google" id="ProtNLM"/>
    </source>
</evidence>
<dbReference type="RefSeq" id="WP_284298820.1">
    <property type="nucleotide sequence ID" value="NZ_BSSV01000005.1"/>
</dbReference>
<protein>
    <recommendedName>
        <fullName evidence="4">GlyGly-CTERM sorting domain-containing protein</fullName>
    </recommendedName>
</protein>
<name>A0ABQ6HEX3_9GAMM</name>
<reference evidence="2 3" key="1">
    <citation type="submission" date="2023-03" db="EMBL/GenBank/DDBJ databases">
        <title>Thalassotalea loyana LMG 22536T draft genome sequence.</title>
        <authorList>
            <person name="Sawabe T."/>
        </authorList>
    </citation>
    <scope>NUCLEOTIDE SEQUENCE [LARGE SCALE GENOMIC DNA]</scope>
    <source>
        <strain evidence="2 3">LMG 22536</strain>
    </source>
</reference>
<evidence type="ECO:0000313" key="3">
    <source>
        <dbReference type="Proteomes" id="UP001157134"/>
    </source>
</evidence>
<sequence length="275" mass="31078">MKDSQTSKSLFMEAMLSSLFHTALLACVVLTPFATAAEQKQDEKTFAIAIGGLKRDLTDDVKQARLTQAKQQNINVVQGKTREQLSADKSLLFKRKAATQGYEPASYHHSFSIFDAQSFLEEDIDFDGFHRTFSVMFDADVLSDGNHDVGEVYAEMYLSRNGGPWIHYFTTDSFLIYGESTDDEYEVVTTLLDGYVTDHYDVLIDLYEVGYPDVVATLSGNDDNELYALPLESVDYDQYYEEHYESISYESGGSFNAVLISLIALFGVMKYTRRQ</sequence>
<feature type="signal peptide" evidence="1">
    <location>
        <begin position="1"/>
        <end position="36"/>
    </location>
</feature>
<dbReference type="EMBL" id="BSSV01000005">
    <property type="protein sequence ID" value="GLX86107.1"/>
    <property type="molecule type" value="Genomic_DNA"/>
</dbReference>
<organism evidence="2 3">
    <name type="scientific">Thalassotalea loyana</name>
    <dbReference type="NCBI Taxonomy" id="280483"/>
    <lineage>
        <taxon>Bacteria</taxon>
        <taxon>Pseudomonadati</taxon>
        <taxon>Pseudomonadota</taxon>
        <taxon>Gammaproteobacteria</taxon>
        <taxon>Alteromonadales</taxon>
        <taxon>Colwelliaceae</taxon>
        <taxon>Thalassotalea</taxon>
    </lineage>
</organism>
<dbReference type="Proteomes" id="UP001157134">
    <property type="component" value="Unassembled WGS sequence"/>
</dbReference>
<feature type="chain" id="PRO_5047204843" description="GlyGly-CTERM sorting domain-containing protein" evidence="1">
    <location>
        <begin position="37"/>
        <end position="275"/>
    </location>
</feature>
<comment type="caution">
    <text evidence="2">The sequence shown here is derived from an EMBL/GenBank/DDBJ whole genome shotgun (WGS) entry which is preliminary data.</text>
</comment>
<dbReference type="NCBIfam" id="NF038116">
    <property type="entry name" value="Sden1266_dom"/>
    <property type="match status" value="1"/>
</dbReference>
<proteinExistence type="predicted"/>
<gene>
    <name evidence="2" type="ORF">tloyanaT_23600</name>
</gene>
<keyword evidence="1" id="KW-0732">Signal</keyword>
<evidence type="ECO:0000313" key="2">
    <source>
        <dbReference type="EMBL" id="GLX86107.1"/>
    </source>
</evidence>
<keyword evidence="3" id="KW-1185">Reference proteome</keyword>
<evidence type="ECO:0000256" key="1">
    <source>
        <dbReference type="SAM" id="SignalP"/>
    </source>
</evidence>